<dbReference type="InterPro" id="IPR052893">
    <property type="entry name" value="TCS_response_regulator"/>
</dbReference>
<feature type="modified residue" description="4-aspartylphosphate" evidence="1">
    <location>
        <position position="59"/>
    </location>
</feature>
<dbReference type="SMART" id="SM00448">
    <property type="entry name" value="REC"/>
    <property type="match status" value="1"/>
</dbReference>
<dbReference type="EMBL" id="MORL01000004">
    <property type="protein sequence ID" value="OIN59152.1"/>
    <property type="molecule type" value="Genomic_DNA"/>
</dbReference>
<sequence>MKVDQSIWLVDDDADDQYLFKKAFREANPNLQVCTLDDGNELLARLHATNEPPRVIVMDLNMSPMTGLETLEQVRLMPKFRQLPVIILSSSSSPSDISSSMGLGANEYFTKPGNFTSLVKLAGHIREKWLSA</sequence>
<dbReference type="InterPro" id="IPR011006">
    <property type="entry name" value="CheY-like_superfamily"/>
</dbReference>
<reference evidence="3 4" key="1">
    <citation type="submission" date="2016-10" db="EMBL/GenBank/DDBJ databases">
        <title>Arsenicibacter rosenii gen. nov., sp. nov., an efficient arsenic-methylating bacterium isolated from an arsenic-contaminated paddy soil.</title>
        <authorList>
            <person name="Huang K."/>
        </authorList>
    </citation>
    <scope>NUCLEOTIDE SEQUENCE [LARGE SCALE GENOMIC DNA]</scope>
    <source>
        <strain evidence="3 4">SM-1</strain>
    </source>
</reference>
<dbReference type="PANTHER" id="PTHR44520">
    <property type="entry name" value="RESPONSE REGULATOR RCP1-RELATED"/>
    <property type="match status" value="1"/>
</dbReference>
<dbReference type="AlphaFoldDB" id="A0A1S2VK65"/>
<dbReference type="PROSITE" id="PS50110">
    <property type="entry name" value="RESPONSE_REGULATORY"/>
    <property type="match status" value="1"/>
</dbReference>
<evidence type="ECO:0000313" key="3">
    <source>
        <dbReference type="EMBL" id="OIN59152.1"/>
    </source>
</evidence>
<dbReference type="SUPFAM" id="SSF52172">
    <property type="entry name" value="CheY-like"/>
    <property type="match status" value="1"/>
</dbReference>
<organism evidence="3 4">
    <name type="scientific">Arsenicibacter rosenii</name>
    <dbReference type="NCBI Taxonomy" id="1750698"/>
    <lineage>
        <taxon>Bacteria</taxon>
        <taxon>Pseudomonadati</taxon>
        <taxon>Bacteroidota</taxon>
        <taxon>Cytophagia</taxon>
        <taxon>Cytophagales</taxon>
        <taxon>Spirosomataceae</taxon>
        <taxon>Arsenicibacter</taxon>
    </lineage>
</organism>
<evidence type="ECO:0000259" key="2">
    <source>
        <dbReference type="PROSITE" id="PS50110"/>
    </source>
</evidence>
<dbReference type="RefSeq" id="WP_071502835.1">
    <property type="nucleotide sequence ID" value="NZ_MORL01000004.1"/>
</dbReference>
<dbReference type="InterPro" id="IPR001789">
    <property type="entry name" value="Sig_transdc_resp-reg_receiver"/>
</dbReference>
<keyword evidence="4" id="KW-1185">Reference proteome</keyword>
<keyword evidence="1" id="KW-0597">Phosphoprotein</keyword>
<dbReference type="Gene3D" id="3.40.50.2300">
    <property type="match status" value="1"/>
</dbReference>
<protein>
    <recommendedName>
        <fullName evidence="2">Response regulatory domain-containing protein</fullName>
    </recommendedName>
</protein>
<dbReference type="PANTHER" id="PTHR44520:SF2">
    <property type="entry name" value="RESPONSE REGULATOR RCP1"/>
    <property type="match status" value="1"/>
</dbReference>
<dbReference type="GO" id="GO:0000160">
    <property type="term" value="P:phosphorelay signal transduction system"/>
    <property type="evidence" value="ECO:0007669"/>
    <property type="project" value="InterPro"/>
</dbReference>
<evidence type="ECO:0000256" key="1">
    <source>
        <dbReference type="PROSITE-ProRule" id="PRU00169"/>
    </source>
</evidence>
<evidence type="ECO:0000313" key="4">
    <source>
        <dbReference type="Proteomes" id="UP000181790"/>
    </source>
</evidence>
<dbReference type="OrthoDB" id="957707at2"/>
<name>A0A1S2VK65_9BACT</name>
<feature type="domain" description="Response regulatory" evidence="2">
    <location>
        <begin position="6"/>
        <end position="126"/>
    </location>
</feature>
<accession>A0A1S2VK65</accession>
<proteinExistence type="predicted"/>
<dbReference type="Proteomes" id="UP000181790">
    <property type="component" value="Unassembled WGS sequence"/>
</dbReference>
<dbReference type="Pfam" id="PF00072">
    <property type="entry name" value="Response_reg"/>
    <property type="match status" value="1"/>
</dbReference>
<gene>
    <name evidence="3" type="ORF">BLX24_09130</name>
</gene>
<comment type="caution">
    <text evidence="3">The sequence shown here is derived from an EMBL/GenBank/DDBJ whole genome shotgun (WGS) entry which is preliminary data.</text>
</comment>